<dbReference type="PANTHER" id="PTHR13194">
    <property type="entry name" value="COMPLEX I INTERMEDIATE-ASSOCIATED PROTEIN 30"/>
    <property type="match status" value="1"/>
</dbReference>
<dbReference type="GO" id="GO:0010257">
    <property type="term" value="P:NADH dehydrogenase complex assembly"/>
    <property type="evidence" value="ECO:0007669"/>
    <property type="project" value="TreeGrafter"/>
</dbReference>
<dbReference type="InterPro" id="IPR039131">
    <property type="entry name" value="NDUFAF1"/>
</dbReference>
<gene>
    <name evidence="3" type="ORF">QBC35DRAFT_55533</name>
</gene>
<dbReference type="InterPro" id="IPR008979">
    <property type="entry name" value="Galactose-bd-like_sf"/>
</dbReference>
<evidence type="ECO:0000256" key="1">
    <source>
        <dbReference type="ARBA" id="ARBA00007884"/>
    </source>
</evidence>
<reference evidence="3" key="2">
    <citation type="submission" date="2023-05" db="EMBL/GenBank/DDBJ databases">
        <authorList>
            <consortium name="Lawrence Berkeley National Laboratory"/>
            <person name="Steindorff A."/>
            <person name="Hensen N."/>
            <person name="Bonometti L."/>
            <person name="Westerberg I."/>
            <person name="Brannstrom I.O."/>
            <person name="Guillou S."/>
            <person name="Cros-Aarteil S."/>
            <person name="Calhoun S."/>
            <person name="Haridas S."/>
            <person name="Kuo A."/>
            <person name="Mondo S."/>
            <person name="Pangilinan J."/>
            <person name="Riley R."/>
            <person name="Labutti K."/>
            <person name="Andreopoulos B."/>
            <person name="Lipzen A."/>
            <person name="Chen C."/>
            <person name="Yanf M."/>
            <person name="Daum C."/>
            <person name="Ng V."/>
            <person name="Clum A."/>
            <person name="Ohm R."/>
            <person name="Martin F."/>
            <person name="Silar P."/>
            <person name="Natvig D."/>
            <person name="Lalanne C."/>
            <person name="Gautier V."/>
            <person name="Ament-Velasquez S.L."/>
            <person name="Kruys A."/>
            <person name="Hutchinson M.I."/>
            <person name="Powell A.J."/>
            <person name="Barry K."/>
            <person name="Miller A.N."/>
            <person name="Grigoriev I.V."/>
            <person name="Debuchy R."/>
            <person name="Gladieux P."/>
            <person name="Thoren M.H."/>
            <person name="Johannesson H."/>
        </authorList>
    </citation>
    <scope>NUCLEOTIDE SEQUENCE</scope>
    <source>
        <strain evidence="3">PSN309</strain>
    </source>
</reference>
<reference evidence="3" key="1">
    <citation type="journal article" date="2023" name="Mol. Phylogenet. Evol.">
        <title>Genome-scale phylogeny and comparative genomics of the fungal order Sordariales.</title>
        <authorList>
            <person name="Hensen N."/>
            <person name="Bonometti L."/>
            <person name="Westerberg I."/>
            <person name="Brannstrom I.O."/>
            <person name="Guillou S."/>
            <person name="Cros-Aarteil S."/>
            <person name="Calhoun S."/>
            <person name="Haridas S."/>
            <person name="Kuo A."/>
            <person name="Mondo S."/>
            <person name="Pangilinan J."/>
            <person name="Riley R."/>
            <person name="LaButti K."/>
            <person name="Andreopoulos B."/>
            <person name="Lipzen A."/>
            <person name="Chen C."/>
            <person name="Yan M."/>
            <person name="Daum C."/>
            <person name="Ng V."/>
            <person name="Clum A."/>
            <person name="Steindorff A."/>
            <person name="Ohm R.A."/>
            <person name="Martin F."/>
            <person name="Silar P."/>
            <person name="Natvig D.O."/>
            <person name="Lalanne C."/>
            <person name="Gautier V."/>
            <person name="Ament-Velasquez S.L."/>
            <person name="Kruys A."/>
            <person name="Hutchinson M.I."/>
            <person name="Powell A.J."/>
            <person name="Barry K."/>
            <person name="Miller A.N."/>
            <person name="Grigoriev I.V."/>
            <person name="Debuchy R."/>
            <person name="Gladieux P."/>
            <person name="Hiltunen Thoren M."/>
            <person name="Johannesson H."/>
        </authorList>
    </citation>
    <scope>NUCLEOTIDE SEQUENCE</scope>
    <source>
        <strain evidence="3">PSN309</strain>
    </source>
</reference>
<accession>A0AAN6X2C9</accession>
<dbReference type="Pfam" id="PF08547">
    <property type="entry name" value="CIA30"/>
    <property type="match status" value="1"/>
</dbReference>
<dbReference type="GO" id="GO:0051082">
    <property type="term" value="F:unfolded protein binding"/>
    <property type="evidence" value="ECO:0007669"/>
    <property type="project" value="TreeGrafter"/>
</dbReference>
<name>A0AAN6X2C9_9PEZI</name>
<protein>
    <submittedName>
        <fullName evidence="3">NADH:ubiquinone oxidoreductase</fullName>
    </submittedName>
</protein>
<evidence type="ECO:0000313" key="4">
    <source>
        <dbReference type="Proteomes" id="UP001302126"/>
    </source>
</evidence>
<evidence type="ECO:0000313" key="3">
    <source>
        <dbReference type="EMBL" id="KAK4190817.1"/>
    </source>
</evidence>
<sequence length="221" mass="24191">MVEHGIKHLFGYPDRPWKESDWTASDDRVRGGKSLSSLKVVVVEGNDTTSAATSTTSVAVFAGHLDITALGGAGFASQRTVDDAFHPHPLDLRGYDGLLLDVDLSRTVTSKKYTLILKDTVLPKRPDGREQSTLSWEIDFSLAEPGSSTGTLSDQEKVQLLFKDFRATYRGKPVDEPESPLDLGGIKRISIMIRSFFGEQEGDFELGMKSLAAIKAENNES</sequence>
<dbReference type="EMBL" id="MU864363">
    <property type="protein sequence ID" value="KAK4190817.1"/>
    <property type="molecule type" value="Genomic_DNA"/>
</dbReference>
<comment type="similarity">
    <text evidence="1">Belongs to the CIA30 family.</text>
</comment>
<keyword evidence="4" id="KW-1185">Reference proteome</keyword>
<dbReference type="PANTHER" id="PTHR13194:SF19">
    <property type="entry name" value="NAD(P)-BINDING ROSSMANN-FOLD SUPERFAMILY PROTEIN"/>
    <property type="match status" value="1"/>
</dbReference>
<proteinExistence type="inferred from homology"/>
<dbReference type="AlphaFoldDB" id="A0AAN6X2C9"/>
<dbReference type="InterPro" id="IPR013857">
    <property type="entry name" value="NADH-UbQ_OxRdtase-assoc_prot30"/>
</dbReference>
<dbReference type="Proteomes" id="UP001302126">
    <property type="component" value="Unassembled WGS sequence"/>
</dbReference>
<organism evidence="3 4">
    <name type="scientific">Podospora australis</name>
    <dbReference type="NCBI Taxonomy" id="1536484"/>
    <lineage>
        <taxon>Eukaryota</taxon>
        <taxon>Fungi</taxon>
        <taxon>Dikarya</taxon>
        <taxon>Ascomycota</taxon>
        <taxon>Pezizomycotina</taxon>
        <taxon>Sordariomycetes</taxon>
        <taxon>Sordariomycetidae</taxon>
        <taxon>Sordariales</taxon>
        <taxon>Podosporaceae</taxon>
        <taxon>Podospora</taxon>
    </lineage>
</organism>
<feature type="domain" description="NADH:ubiquinone oxidoreductase intermediate-associated protein 30" evidence="2">
    <location>
        <begin position="18"/>
        <end position="207"/>
    </location>
</feature>
<dbReference type="SUPFAM" id="SSF49785">
    <property type="entry name" value="Galactose-binding domain-like"/>
    <property type="match status" value="1"/>
</dbReference>
<comment type="caution">
    <text evidence="3">The sequence shown here is derived from an EMBL/GenBank/DDBJ whole genome shotgun (WGS) entry which is preliminary data.</text>
</comment>
<evidence type="ECO:0000259" key="2">
    <source>
        <dbReference type="Pfam" id="PF08547"/>
    </source>
</evidence>